<organism evidence="3 4">
    <name type="scientific">Pigmentiphaga soli</name>
    <dbReference type="NCBI Taxonomy" id="1007095"/>
    <lineage>
        <taxon>Bacteria</taxon>
        <taxon>Pseudomonadati</taxon>
        <taxon>Pseudomonadota</taxon>
        <taxon>Betaproteobacteria</taxon>
        <taxon>Burkholderiales</taxon>
        <taxon>Alcaligenaceae</taxon>
        <taxon>Pigmentiphaga</taxon>
    </lineage>
</organism>
<protein>
    <submittedName>
        <fullName evidence="3">Tripartite tricarboxylate transporter substrate binding protein</fullName>
    </submittedName>
</protein>
<dbReference type="PANTHER" id="PTHR42928">
    <property type="entry name" value="TRICARBOXYLATE-BINDING PROTEIN"/>
    <property type="match status" value="1"/>
</dbReference>
<dbReference type="Proteomes" id="UP001501671">
    <property type="component" value="Unassembled WGS sequence"/>
</dbReference>
<keyword evidence="2" id="KW-0732">Signal</keyword>
<evidence type="ECO:0000313" key="3">
    <source>
        <dbReference type="EMBL" id="GAA4328957.1"/>
    </source>
</evidence>
<name>A0ABP8GSA5_9BURK</name>
<accession>A0ABP8GSA5</accession>
<dbReference type="Gene3D" id="3.40.190.150">
    <property type="entry name" value="Bordetella uptake gene, domain 1"/>
    <property type="match status" value="1"/>
</dbReference>
<comment type="caution">
    <text evidence="3">The sequence shown here is derived from an EMBL/GenBank/DDBJ whole genome shotgun (WGS) entry which is preliminary data.</text>
</comment>
<dbReference type="RefSeq" id="WP_345247972.1">
    <property type="nucleotide sequence ID" value="NZ_BAABFO010000006.1"/>
</dbReference>
<evidence type="ECO:0000256" key="1">
    <source>
        <dbReference type="ARBA" id="ARBA00006987"/>
    </source>
</evidence>
<dbReference type="InterPro" id="IPR005064">
    <property type="entry name" value="BUG"/>
</dbReference>
<dbReference type="CDD" id="cd13578">
    <property type="entry name" value="PBP2_Bug27"/>
    <property type="match status" value="1"/>
</dbReference>
<dbReference type="SUPFAM" id="SSF53850">
    <property type="entry name" value="Periplasmic binding protein-like II"/>
    <property type="match status" value="1"/>
</dbReference>
<dbReference type="InterPro" id="IPR042100">
    <property type="entry name" value="Bug_dom1"/>
</dbReference>
<dbReference type="PANTHER" id="PTHR42928:SF5">
    <property type="entry name" value="BLR1237 PROTEIN"/>
    <property type="match status" value="1"/>
</dbReference>
<proteinExistence type="inferred from homology"/>
<gene>
    <name evidence="3" type="ORF">GCM10023144_15280</name>
</gene>
<dbReference type="Gene3D" id="3.40.190.10">
    <property type="entry name" value="Periplasmic binding protein-like II"/>
    <property type="match status" value="1"/>
</dbReference>
<sequence length="327" mass="34448">MKARNVVVFACATLASMFAIAPGARAQAYPTRPIRLIVPFAPGGGNDTLARLFGQKLTESLGQAVVIENRPGAGTTIATAQVARAAPDGYTLLLSSIASHAVSPNLYRNPGYDPIKDFAPVALLGIAPVILAVNVDVPAHSVGELIKLAKARPGDLKFASGGVGSVMHTSGMVFSQVAGVQMLHVPYKGAGPGYVALMAHEVDLVIDTAAALMPYVSTGKVRGLAIARKTRMPEAPDLPTFAEAGLPEFEANGWYSIHAPAGTPAPVIDKLNREINRISNMPDVKERLRQLGTEVAPDNTPENLTAFVRSELAKYTQVIKNSGIQPE</sequence>
<evidence type="ECO:0000313" key="4">
    <source>
        <dbReference type="Proteomes" id="UP001501671"/>
    </source>
</evidence>
<keyword evidence="4" id="KW-1185">Reference proteome</keyword>
<dbReference type="Pfam" id="PF03401">
    <property type="entry name" value="TctC"/>
    <property type="match status" value="1"/>
</dbReference>
<feature type="chain" id="PRO_5047122707" evidence="2">
    <location>
        <begin position="22"/>
        <end position="327"/>
    </location>
</feature>
<comment type="similarity">
    <text evidence="1">Belongs to the UPF0065 (bug) family.</text>
</comment>
<feature type="signal peptide" evidence="2">
    <location>
        <begin position="1"/>
        <end position="21"/>
    </location>
</feature>
<dbReference type="PIRSF" id="PIRSF017082">
    <property type="entry name" value="YflP"/>
    <property type="match status" value="1"/>
</dbReference>
<evidence type="ECO:0000256" key="2">
    <source>
        <dbReference type="SAM" id="SignalP"/>
    </source>
</evidence>
<dbReference type="EMBL" id="BAABFO010000006">
    <property type="protein sequence ID" value="GAA4328957.1"/>
    <property type="molecule type" value="Genomic_DNA"/>
</dbReference>
<reference evidence="4" key="1">
    <citation type="journal article" date="2019" name="Int. J. Syst. Evol. Microbiol.">
        <title>The Global Catalogue of Microorganisms (GCM) 10K type strain sequencing project: providing services to taxonomists for standard genome sequencing and annotation.</title>
        <authorList>
            <consortium name="The Broad Institute Genomics Platform"/>
            <consortium name="The Broad Institute Genome Sequencing Center for Infectious Disease"/>
            <person name="Wu L."/>
            <person name="Ma J."/>
        </authorList>
    </citation>
    <scope>NUCLEOTIDE SEQUENCE [LARGE SCALE GENOMIC DNA]</scope>
    <source>
        <strain evidence="4">JCM 17666</strain>
    </source>
</reference>